<keyword evidence="4" id="KW-0436">Ligase</keyword>
<evidence type="ECO:0000313" key="5">
    <source>
        <dbReference type="Proteomes" id="UP000181901"/>
    </source>
</evidence>
<dbReference type="EMBL" id="LKAQ01000004">
    <property type="protein sequence ID" value="OIQ50922.1"/>
    <property type="molecule type" value="Genomic_DNA"/>
</dbReference>
<feature type="domain" description="Hydantoinase A/oxoprolinase" evidence="1">
    <location>
        <begin position="201"/>
        <end position="491"/>
    </location>
</feature>
<evidence type="ECO:0000259" key="2">
    <source>
        <dbReference type="Pfam" id="PF05378"/>
    </source>
</evidence>
<dbReference type="OrthoDB" id="9759608at2"/>
<comment type="caution">
    <text evidence="4">The sequence shown here is derived from an EMBL/GenBank/DDBJ whole genome shotgun (WGS) entry which is preliminary data.</text>
</comment>
<keyword evidence="5" id="KW-1185">Reference proteome</keyword>
<dbReference type="GO" id="GO:0005829">
    <property type="term" value="C:cytosol"/>
    <property type="evidence" value="ECO:0007669"/>
    <property type="project" value="TreeGrafter"/>
</dbReference>
<dbReference type="GO" id="GO:0018710">
    <property type="term" value="F:acetone carboxylase activity"/>
    <property type="evidence" value="ECO:0007669"/>
    <property type="project" value="UniProtKB-EC"/>
</dbReference>
<sequence>MLTIGVDTGGTFTDFTYVHGPDSGTYKTLSTPRNPAEAVLSGLRRILALRLPGARLGEADLAVVHGSTVATNAILERKGVVTALVTNDGFTDVIEIGRQNRAALYDLHYRRRAHIVPASLRFGVPGRITAEGETLVPFDETEAKRVVDRIKASGAQSVAVCFLFSFLDPAHERRMGEMLRGLGLPVSLSSDILAEFREFERTSTTVVNAYVSPIMTRYLTDLRRGIGSGSGQGNGRGAGLRIMQSNGGSISADTAMRESVRTILSGPAGGAVGALALGRAAGFDQLITFDMGGTSTDVSLMDGGLPLTMESSISGYPVKVPMIDIHTVGAGGGSIASRDPGGSLAVGPESAGADPGPICYGRGGERVTVTDANLYLGRIVPGRFLGGGMRLDADGARKGIERLAVELGLGPAELAEGVLAVANANMERAIRVISVEKGFDPREFTLLSFGGAGGLHCAELARLLGMPKVLVPVDPGILSATGMLMADVVKDYSRTVMRPAGEFSGQAMEASFAELERDGLAELAAEGVPEERVVHERFLDMRYQGQSFEIVVPFGPDMAERFHALHEKRYGYRNADKPVEVVNVRLRSRGIADGKKPEPGEARGEEVAAEALLGSQRAVFDGAAVTAAVLERSALMPGNRFTGPAIVTEYTSTIVVPPGAEVRVDPWSNLVMELG</sequence>
<reference evidence="4 5" key="1">
    <citation type="submission" date="2015-09" db="EMBL/GenBank/DDBJ databases">
        <title>Genome of Desulfovibrio dechloracetivorans BerOc1, a mercury methylating strain isolated from highly hydrocarbons and metals contaminated coastal sediments.</title>
        <authorList>
            <person name="Goni Urriza M."/>
            <person name="Gassie C."/>
            <person name="Bouchez O."/>
            <person name="Klopp C."/>
            <person name="Ranchou-Peyruse A."/>
            <person name="Remy G."/>
        </authorList>
    </citation>
    <scope>NUCLEOTIDE SEQUENCE [LARGE SCALE GENOMIC DNA]</scope>
    <source>
        <strain evidence="4 5">BerOc1</strain>
    </source>
</reference>
<dbReference type="InterPro" id="IPR045079">
    <property type="entry name" value="Oxoprolinase-like"/>
</dbReference>
<dbReference type="AlphaFoldDB" id="A0A1J5MY43"/>
<dbReference type="Pfam" id="PF19278">
    <property type="entry name" value="Hydant_A_C"/>
    <property type="match status" value="1"/>
</dbReference>
<dbReference type="InterPro" id="IPR008040">
    <property type="entry name" value="Hydant_A_N"/>
</dbReference>
<organism evidence="4 5">
    <name type="scientific">Pseudodesulfovibrio hydrargyri</name>
    <dbReference type="NCBI Taxonomy" id="2125990"/>
    <lineage>
        <taxon>Bacteria</taxon>
        <taxon>Pseudomonadati</taxon>
        <taxon>Thermodesulfobacteriota</taxon>
        <taxon>Desulfovibrionia</taxon>
        <taxon>Desulfovibrionales</taxon>
        <taxon>Desulfovibrionaceae</taxon>
    </lineage>
</organism>
<dbReference type="Proteomes" id="UP000181901">
    <property type="component" value="Unassembled WGS sequence"/>
</dbReference>
<evidence type="ECO:0000259" key="1">
    <source>
        <dbReference type="Pfam" id="PF01968"/>
    </source>
</evidence>
<dbReference type="InterPro" id="IPR049517">
    <property type="entry name" value="ACX-like_C"/>
</dbReference>
<gene>
    <name evidence="4" type="primary">acxA</name>
    <name evidence="4" type="ORF">BerOc1_02865</name>
</gene>
<dbReference type="GO" id="GO:0017168">
    <property type="term" value="F:5-oxoprolinase (ATP-hydrolyzing) activity"/>
    <property type="evidence" value="ECO:0007669"/>
    <property type="project" value="TreeGrafter"/>
</dbReference>
<feature type="domain" description="Hydantoinase/oxoprolinase N-terminal" evidence="2">
    <location>
        <begin position="4"/>
        <end position="180"/>
    </location>
</feature>
<dbReference type="InterPro" id="IPR002821">
    <property type="entry name" value="Hydantoinase_A"/>
</dbReference>
<evidence type="ECO:0000259" key="3">
    <source>
        <dbReference type="Pfam" id="PF19278"/>
    </source>
</evidence>
<name>A0A1J5MY43_9BACT</name>
<dbReference type="Pfam" id="PF05378">
    <property type="entry name" value="Hydant_A_N"/>
    <property type="match status" value="1"/>
</dbReference>
<feature type="domain" description="Acetophenone carboxylase-like C-terminal" evidence="3">
    <location>
        <begin position="505"/>
        <end position="668"/>
    </location>
</feature>
<dbReference type="RefSeq" id="WP_071546315.1">
    <property type="nucleotide sequence ID" value="NZ_LKAQ01000004.1"/>
</dbReference>
<protein>
    <submittedName>
        <fullName evidence="4">Acetone carboxylase beta subunit</fullName>
        <ecNumber evidence="4">6.4.1.6</ecNumber>
    </submittedName>
</protein>
<dbReference type="EC" id="6.4.1.6" evidence="4"/>
<dbReference type="PANTHER" id="PTHR11365">
    <property type="entry name" value="5-OXOPROLINASE RELATED"/>
    <property type="match status" value="1"/>
</dbReference>
<dbReference type="GO" id="GO:0006749">
    <property type="term" value="P:glutathione metabolic process"/>
    <property type="evidence" value="ECO:0007669"/>
    <property type="project" value="TreeGrafter"/>
</dbReference>
<dbReference type="Pfam" id="PF01968">
    <property type="entry name" value="Hydantoinase_A"/>
    <property type="match status" value="1"/>
</dbReference>
<proteinExistence type="predicted"/>
<evidence type="ECO:0000313" key="4">
    <source>
        <dbReference type="EMBL" id="OIQ50922.1"/>
    </source>
</evidence>
<accession>A0A1J5MY43</accession>
<dbReference type="PANTHER" id="PTHR11365:SF23">
    <property type="entry name" value="HYPOTHETICAL 5-OXOPROLINASE (EUROFUNG)-RELATED"/>
    <property type="match status" value="1"/>
</dbReference>